<name>A0A409Y2F4_9AGAR</name>
<dbReference type="EMBL" id="NHYE01001280">
    <property type="protein sequence ID" value="PPQ97195.1"/>
    <property type="molecule type" value="Genomic_DNA"/>
</dbReference>
<organism evidence="2 3">
    <name type="scientific">Gymnopilus dilepis</name>
    <dbReference type="NCBI Taxonomy" id="231916"/>
    <lineage>
        <taxon>Eukaryota</taxon>
        <taxon>Fungi</taxon>
        <taxon>Dikarya</taxon>
        <taxon>Basidiomycota</taxon>
        <taxon>Agaricomycotina</taxon>
        <taxon>Agaricomycetes</taxon>
        <taxon>Agaricomycetidae</taxon>
        <taxon>Agaricales</taxon>
        <taxon>Agaricineae</taxon>
        <taxon>Hymenogastraceae</taxon>
        <taxon>Gymnopilus</taxon>
    </lineage>
</organism>
<comment type="caution">
    <text evidence="2">The sequence shown here is derived from an EMBL/GenBank/DDBJ whole genome shotgun (WGS) entry which is preliminary data.</text>
</comment>
<evidence type="ECO:0000256" key="1">
    <source>
        <dbReference type="SAM" id="Coils"/>
    </source>
</evidence>
<sequence length="668" mass="75152">MTNDHISTIGLHRPCDISAGGPCPACIKNTGLESKVLELRAALDRVRQQQESLKAEMNRLHNPMVLQVPQEIASYIFEFYVYDNVDCPEYLLFRESPLLLGAVCKEWRRIAWTTPRLWTALKVCFSPNIGKYTNLVEKWLARSGSLPLYIYAYHYSHHFRCHQPIWLSKTYPGVKTVIRSILQYSARWRHIELNLPGPLISLFGDTRRSAPTLQTLDLWPYDEPNAPGEAVTFQMRVSPTKIRLGSIYLKSTSITWCNVTWVHMDDVGLDECHVVLSQAPSLVSCTFQNVFEPGGFVPSTKTKTTQCCLTKLTIGLSESWDIALLFNYFSFPVLQTFSISGPSDSSTTFAYESIMESLQQSYHKLTELRISDAANLNDDRLIEFLKATRYLNKLTLGPPSVSSPLPSKFFELMAEKQGPPPCEMGEHPAAPFLPYLRDLQYEVCRDTDKFPWGLIAPIFGSLHPSPRPDGRPLKNFRLYFDWGGLDVIIPRDTLSSLLAITVTDVNLDIANEHSGADVLKDSVEYYDRLDRGLRPPVGECAIWLDGPFSPRRLGGRHIAQILALTSYAVPYGMPLPRILSLLLGSILGPNLTSHCQTIETSRVRCFEEVPLTESTRTFYTTQDKSCAVPIFTSTNTAARLAIQHPLVLQTWLCPLVPSLSHPIPAVAL</sequence>
<dbReference type="InParanoid" id="A0A409Y2F4"/>
<dbReference type="SUPFAM" id="SSF52047">
    <property type="entry name" value="RNI-like"/>
    <property type="match status" value="1"/>
</dbReference>
<proteinExistence type="predicted"/>
<feature type="coiled-coil region" evidence="1">
    <location>
        <begin position="29"/>
        <end position="59"/>
    </location>
</feature>
<dbReference type="Proteomes" id="UP000284706">
    <property type="component" value="Unassembled WGS sequence"/>
</dbReference>
<keyword evidence="1" id="KW-0175">Coiled coil</keyword>
<dbReference type="AlphaFoldDB" id="A0A409Y2F4"/>
<evidence type="ECO:0000313" key="2">
    <source>
        <dbReference type="EMBL" id="PPQ97195.1"/>
    </source>
</evidence>
<accession>A0A409Y2F4</accession>
<dbReference type="OrthoDB" id="2269034at2759"/>
<keyword evidence="3" id="KW-1185">Reference proteome</keyword>
<dbReference type="STRING" id="231916.A0A409Y2F4"/>
<evidence type="ECO:0000313" key="3">
    <source>
        <dbReference type="Proteomes" id="UP000284706"/>
    </source>
</evidence>
<reference evidence="2 3" key="1">
    <citation type="journal article" date="2018" name="Evol. Lett.">
        <title>Horizontal gene cluster transfer increased hallucinogenic mushroom diversity.</title>
        <authorList>
            <person name="Reynolds H.T."/>
            <person name="Vijayakumar V."/>
            <person name="Gluck-Thaler E."/>
            <person name="Korotkin H.B."/>
            <person name="Matheny P.B."/>
            <person name="Slot J.C."/>
        </authorList>
    </citation>
    <scope>NUCLEOTIDE SEQUENCE [LARGE SCALE GENOMIC DNA]</scope>
    <source>
        <strain evidence="2 3">SRW20</strain>
    </source>
</reference>
<protein>
    <submittedName>
        <fullName evidence="2">Uncharacterized protein</fullName>
    </submittedName>
</protein>
<gene>
    <name evidence="2" type="ORF">CVT26_000471</name>
</gene>